<evidence type="ECO:0000256" key="4">
    <source>
        <dbReference type="ARBA" id="ARBA00023163"/>
    </source>
</evidence>
<reference evidence="9" key="1">
    <citation type="submission" date="2020-06" db="EMBL/GenBank/DDBJ databases">
        <title>A chromosome-scale genome assembly of Talaromyces rugulosus W13939.</title>
        <authorList>
            <person name="Wang B."/>
            <person name="Guo L."/>
            <person name="Ye K."/>
            <person name="Wang L."/>
        </authorList>
    </citation>
    <scope>NUCLEOTIDE SEQUENCE [LARGE SCALE GENOMIC DNA]</scope>
    <source>
        <strain evidence="9">W13939</strain>
    </source>
</reference>
<dbReference type="GO" id="GO:0003677">
    <property type="term" value="F:DNA binding"/>
    <property type="evidence" value="ECO:0007669"/>
    <property type="project" value="UniProtKB-KW"/>
</dbReference>
<dbReference type="RefSeq" id="XP_035344401.1">
    <property type="nucleotide sequence ID" value="XM_035488508.1"/>
</dbReference>
<gene>
    <name evidence="8" type="ORF">TRUGW13939_05344</name>
</gene>
<dbReference type="PANTHER" id="PTHR47431:SF2">
    <property type="entry name" value="ZN(II)2CYS6 TRANSCRIPTION FACTOR (EUROFUNG)"/>
    <property type="match status" value="1"/>
</dbReference>
<feature type="compositionally biased region" description="Polar residues" evidence="6">
    <location>
        <begin position="58"/>
        <end position="69"/>
    </location>
</feature>
<dbReference type="GO" id="GO:0000981">
    <property type="term" value="F:DNA-binding transcription factor activity, RNA polymerase II-specific"/>
    <property type="evidence" value="ECO:0007669"/>
    <property type="project" value="InterPro"/>
</dbReference>
<evidence type="ECO:0000313" key="9">
    <source>
        <dbReference type="Proteomes" id="UP000509510"/>
    </source>
</evidence>
<proteinExistence type="predicted"/>
<dbReference type="GeneID" id="55992842"/>
<dbReference type="PANTHER" id="PTHR47431">
    <property type="entry name" value="ZN(II)2CYS6 TRANSCRIPTION FACTOR (EUROFUNG)-RELATED"/>
    <property type="match status" value="1"/>
</dbReference>
<name>A0A7H8QZS0_TALRU</name>
<dbReference type="Pfam" id="PF04082">
    <property type="entry name" value="Fungal_trans"/>
    <property type="match status" value="1"/>
</dbReference>
<evidence type="ECO:0000256" key="2">
    <source>
        <dbReference type="ARBA" id="ARBA00023015"/>
    </source>
</evidence>
<keyword evidence="4" id="KW-0804">Transcription</keyword>
<dbReference type="Pfam" id="PF00172">
    <property type="entry name" value="Zn_clus"/>
    <property type="match status" value="1"/>
</dbReference>
<evidence type="ECO:0000256" key="3">
    <source>
        <dbReference type="ARBA" id="ARBA00023125"/>
    </source>
</evidence>
<dbReference type="SUPFAM" id="SSF57701">
    <property type="entry name" value="Zn2/Cys6 DNA-binding domain"/>
    <property type="match status" value="1"/>
</dbReference>
<dbReference type="CDD" id="cd12148">
    <property type="entry name" value="fungal_TF_MHR"/>
    <property type="match status" value="1"/>
</dbReference>
<dbReference type="EMBL" id="CP055900">
    <property type="protein sequence ID" value="QKX58223.1"/>
    <property type="molecule type" value="Genomic_DNA"/>
</dbReference>
<dbReference type="KEGG" id="trg:TRUGW13939_05344"/>
<dbReference type="PROSITE" id="PS50048">
    <property type="entry name" value="ZN2_CY6_FUNGAL_2"/>
    <property type="match status" value="1"/>
</dbReference>
<evidence type="ECO:0000256" key="1">
    <source>
        <dbReference type="ARBA" id="ARBA00022723"/>
    </source>
</evidence>
<feature type="region of interest" description="Disordered" evidence="6">
    <location>
        <begin position="49"/>
        <end position="75"/>
    </location>
</feature>
<feature type="domain" description="Zn(2)-C6 fungal-type" evidence="7">
    <location>
        <begin position="15"/>
        <end position="45"/>
    </location>
</feature>
<protein>
    <recommendedName>
        <fullName evidence="7">Zn(2)-C6 fungal-type domain-containing protein</fullName>
    </recommendedName>
</protein>
<keyword evidence="9" id="KW-1185">Reference proteome</keyword>
<evidence type="ECO:0000259" key="7">
    <source>
        <dbReference type="PROSITE" id="PS50048"/>
    </source>
</evidence>
<dbReference type="PROSITE" id="PS00463">
    <property type="entry name" value="ZN2_CY6_FUNGAL_1"/>
    <property type="match status" value="1"/>
</dbReference>
<evidence type="ECO:0000256" key="6">
    <source>
        <dbReference type="SAM" id="MobiDB-lite"/>
    </source>
</evidence>
<keyword evidence="3" id="KW-0238">DNA-binding</keyword>
<dbReference type="InterPro" id="IPR036864">
    <property type="entry name" value="Zn2-C6_fun-type_DNA-bd_sf"/>
</dbReference>
<accession>A0A7H8QZS0</accession>
<dbReference type="InterPro" id="IPR007219">
    <property type="entry name" value="XnlR_reg_dom"/>
</dbReference>
<sequence>MNSGRCKAKASAALACTGCRKQHLKCDADKPACSRCLQAGLACHYLPSRRGGRRKSRLNGSSQDHSSVGDSHRDFDLQGEITPSRIHMDGPISMIPQNSVPQPQRIESPDNQRNSAVGSVWSGVVSGDTMQLLPSPSDIPDEPTPDDRSIRLFYENFHMAHPILVPSSLYGIRNYPVFLQLVVNFIGSHYLPLSPDLQYKDRVAAELASSPDQSPHMVQALLMFAIALYARGEGLEAQSALTRSISLALELGMHRKEFASSCYPTRSIDAESLRRTWWELYITDVLIAALGKKLNFQCASVPHDVALPCEEVTYANNGAIPEPPTIRDFQQRVFADEESAFSSFSYRIDATKILSRILVLNRLRDCHRDHLQAVENALVSWINHIPAKKVDIVDSYGNVDEMLFQAHLTISYAAMLLHLPRSDFQPISPSTESLFYPWVPHHLPPSFTRLVHSIKATEASKQLSDFISICPAVHRHTPFVVSALVLCGMVQLSTCANHSNECLDHHRNRVILVLGCLKNLKRTWAVAGPAYHHLRSSALQVEKLTTEQSSTSLPAGSIQTEEGNSQIGLANVNEQRPISQHMTPTFIDPTCSNTFFFNNMPDFDFS</sequence>
<organism evidence="8 9">
    <name type="scientific">Talaromyces rugulosus</name>
    <name type="common">Penicillium rugulosum</name>
    <dbReference type="NCBI Taxonomy" id="121627"/>
    <lineage>
        <taxon>Eukaryota</taxon>
        <taxon>Fungi</taxon>
        <taxon>Dikarya</taxon>
        <taxon>Ascomycota</taxon>
        <taxon>Pezizomycotina</taxon>
        <taxon>Eurotiomycetes</taxon>
        <taxon>Eurotiomycetidae</taxon>
        <taxon>Eurotiales</taxon>
        <taxon>Trichocomaceae</taxon>
        <taxon>Talaromyces</taxon>
        <taxon>Talaromyces sect. Islandici</taxon>
    </lineage>
</organism>
<dbReference type="CDD" id="cd00067">
    <property type="entry name" value="GAL4"/>
    <property type="match status" value="1"/>
</dbReference>
<dbReference type="OrthoDB" id="10067394at2759"/>
<dbReference type="GO" id="GO:0006351">
    <property type="term" value="P:DNA-templated transcription"/>
    <property type="evidence" value="ECO:0007669"/>
    <property type="project" value="InterPro"/>
</dbReference>
<dbReference type="AlphaFoldDB" id="A0A7H8QZS0"/>
<keyword evidence="1" id="KW-0479">Metal-binding</keyword>
<dbReference type="SMART" id="SM00066">
    <property type="entry name" value="GAL4"/>
    <property type="match status" value="1"/>
</dbReference>
<dbReference type="Gene3D" id="4.10.240.10">
    <property type="entry name" value="Zn(2)-C6 fungal-type DNA-binding domain"/>
    <property type="match status" value="1"/>
</dbReference>
<dbReference type="Proteomes" id="UP000509510">
    <property type="component" value="Chromosome III"/>
</dbReference>
<dbReference type="InterPro" id="IPR001138">
    <property type="entry name" value="Zn2Cys6_DnaBD"/>
</dbReference>
<keyword evidence="2" id="KW-0805">Transcription regulation</keyword>
<evidence type="ECO:0000256" key="5">
    <source>
        <dbReference type="ARBA" id="ARBA00023242"/>
    </source>
</evidence>
<dbReference type="PRINTS" id="PR00755">
    <property type="entry name" value="AFLATOXINBRP"/>
</dbReference>
<feature type="region of interest" description="Disordered" evidence="6">
    <location>
        <begin position="96"/>
        <end position="117"/>
    </location>
</feature>
<keyword evidence="5" id="KW-0539">Nucleus</keyword>
<dbReference type="GO" id="GO:0008270">
    <property type="term" value="F:zinc ion binding"/>
    <property type="evidence" value="ECO:0007669"/>
    <property type="project" value="InterPro"/>
</dbReference>
<evidence type="ECO:0000313" key="8">
    <source>
        <dbReference type="EMBL" id="QKX58223.1"/>
    </source>
</evidence>